<keyword evidence="2" id="KW-1185">Reference proteome</keyword>
<dbReference type="SUPFAM" id="SSF52047">
    <property type="entry name" value="RNI-like"/>
    <property type="match status" value="1"/>
</dbReference>
<dbReference type="AlphaFoldDB" id="A0AAD4H812"/>
<dbReference type="InterPro" id="IPR032675">
    <property type="entry name" value="LRR_dom_sf"/>
</dbReference>
<accession>A0AAD4H812</accession>
<proteinExistence type="predicted"/>
<comment type="caution">
    <text evidence="1">The sequence shown here is derived from an EMBL/GenBank/DDBJ whole genome shotgun (WGS) entry which is preliminary data.</text>
</comment>
<protein>
    <recommendedName>
        <fullName evidence="3">F-box domain-containing protein</fullName>
    </recommendedName>
</protein>
<dbReference type="Proteomes" id="UP001194580">
    <property type="component" value="Unassembled WGS sequence"/>
</dbReference>
<evidence type="ECO:0000313" key="2">
    <source>
        <dbReference type="Proteomes" id="UP001194580"/>
    </source>
</evidence>
<evidence type="ECO:0000313" key="1">
    <source>
        <dbReference type="EMBL" id="KAG0276795.1"/>
    </source>
</evidence>
<evidence type="ECO:0008006" key="3">
    <source>
        <dbReference type="Google" id="ProtNLM"/>
    </source>
</evidence>
<name>A0AAD4H812_9FUNG</name>
<sequence length="375" mass="42751">MVGPYLNRSDLINCVTLNKQWYLTFTPHLWKHVQIRCHQEPRHAYKSPITQDKRANWFRRLKRSIKAGGLEKNGRYVQTFSCGYFEAVKLLATQGMSCTGIRKLKLGSYPDPDSPPVNSRSFASLRPLNLSPLQSVFRRSAGLKKLKLAGRMLDEENGGIEWVLGFIPMSIESLDLRMWDPIKGTREYPRDLQSKKELSGDGTGCDDSEEWAAPVETQFPHLKYLSFYEYAIDANKKTMRHILSNSTNLEVILVQDSYQPIRLGLLSRLLSRHCPRVQHLYVENWTDCIDAELAELLNASKAGWRTLELPTTWSSSNEDEFGPLSTAALVKNAPTLENVRLDSFQKLSLVAAKEIWRSAPNLQLLDARIDEHGQC</sequence>
<dbReference type="EMBL" id="JAAAIL010000336">
    <property type="protein sequence ID" value="KAG0276795.1"/>
    <property type="molecule type" value="Genomic_DNA"/>
</dbReference>
<gene>
    <name evidence="1" type="ORF">BGZ95_007025</name>
</gene>
<reference evidence="1" key="1">
    <citation type="journal article" date="2020" name="Fungal Divers.">
        <title>Resolving the Mortierellaceae phylogeny through synthesis of multi-gene phylogenetics and phylogenomics.</title>
        <authorList>
            <person name="Vandepol N."/>
            <person name="Liber J."/>
            <person name="Desiro A."/>
            <person name="Na H."/>
            <person name="Kennedy M."/>
            <person name="Barry K."/>
            <person name="Grigoriev I.V."/>
            <person name="Miller A.N."/>
            <person name="O'Donnell K."/>
            <person name="Stajich J.E."/>
            <person name="Bonito G."/>
        </authorList>
    </citation>
    <scope>NUCLEOTIDE SEQUENCE</scope>
    <source>
        <strain evidence="1">NRRL 28262</strain>
    </source>
</reference>
<dbReference type="Gene3D" id="3.80.10.10">
    <property type="entry name" value="Ribonuclease Inhibitor"/>
    <property type="match status" value="1"/>
</dbReference>
<organism evidence="1 2">
    <name type="scientific">Linnemannia exigua</name>
    <dbReference type="NCBI Taxonomy" id="604196"/>
    <lineage>
        <taxon>Eukaryota</taxon>
        <taxon>Fungi</taxon>
        <taxon>Fungi incertae sedis</taxon>
        <taxon>Mucoromycota</taxon>
        <taxon>Mortierellomycotina</taxon>
        <taxon>Mortierellomycetes</taxon>
        <taxon>Mortierellales</taxon>
        <taxon>Mortierellaceae</taxon>
        <taxon>Linnemannia</taxon>
    </lineage>
</organism>